<dbReference type="InterPro" id="IPR018710">
    <property type="entry name" value="DUF2232"/>
</dbReference>
<protein>
    <submittedName>
        <fullName evidence="2">YybS family protein</fullName>
    </submittedName>
</protein>
<name>A0ABP3V306_9CLOT</name>
<dbReference type="Proteomes" id="UP001501510">
    <property type="component" value="Unassembled WGS sequence"/>
</dbReference>
<dbReference type="PANTHER" id="PTHR41324">
    <property type="entry name" value="MEMBRANE PROTEIN-RELATED"/>
    <property type="match status" value="1"/>
</dbReference>
<comment type="caution">
    <text evidence="2">The sequence shown here is derived from an EMBL/GenBank/DDBJ whole genome shotgun (WGS) entry which is preliminary data.</text>
</comment>
<feature type="transmembrane region" description="Helical" evidence="1">
    <location>
        <begin position="58"/>
        <end position="89"/>
    </location>
</feature>
<feature type="transmembrane region" description="Helical" evidence="1">
    <location>
        <begin position="219"/>
        <end position="240"/>
    </location>
</feature>
<dbReference type="Gene3D" id="1.10.1760.20">
    <property type="match status" value="1"/>
</dbReference>
<dbReference type="RefSeq" id="WP_343763228.1">
    <property type="nucleotide sequence ID" value="NZ_BAAACG010000016.1"/>
</dbReference>
<proteinExistence type="predicted"/>
<feature type="transmembrane region" description="Helical" evidence="1">
    <location>
        <begin position="101"/>
        <end position="123"/>
    </location>
</feature>
<evidence type="ECO:0000313" key="3">
    <source>
        <dbReference type="Proteomes" id="UP001501510"/>
    </source>
</evidence>
<dbReference type="PANTHER" id="PTHR41324:SF1">
    <property type="entry name" value="DUF2232 DOMAIN-CONTAINING PROTEIN"/>
    <property type="match status" value="1"/>
</dbReference>
<keyword evidence="1" id="KW-0472">Membrane</keyword>
<keyword evidence="1" id="KW-0812">Transmembrane</keyword>
<gene>
    <name evidence="2" type="ORF">GCM10008906_32190</name>
</gene>
<keyword evidence="3" id="KW-1185">Reference proteome</keyword>
<reference evidence="3" key="1">
    <citation type="journal article" date="2019" name="Int. J. Syst. Evol. Microbiol.">
        <title>The Global Catalogue of Microorganisms (GCM) 10K type strain sequencing project: providing services to taxonomists for standard genome sequencing and annotation.</title>
        <authorList>
            <consortium name="The Broad Institute Genomics Platform"/>
            <consortium name="The Broad Institute Genome Sequencing Center for Infectious Disease"/>
            <person name="Wu L."/>
            <person name="Ma J."/>
        </authorList>
    </citation>
    <scope>NUCLEOTIDE SEQUENCE [LARGE SCALE GENOMIC DNA]</scope>
    <source>
        <strain evidence="3">JCM 1407</strain>
    </source>
</reference>
<dbReference type="EMBL" id="BAAACG010000016">
    <property type="protein sequence ID" value="GAA0745603.1"/>
    <property type="molecule type" value="Genomic_DNA"/>
</dbReference>
<sequence>MENRQIKIKRIIETAMMIALMVILSVINVYLPIGQVILPIPVTVIYIRNGFKYSLSSIILTGIITSMIFNPITGLVSILASVIGLILGYCIKNNIKMSKTLVFLGIGFIIIFTASFLLAAFLINGKDLFTMVDEIFKPLRDSLDTYKAVMPNEETAVLINQYKEVLKTENVLKMLPGVLISSSFILGYIDYIVTVYILKKLRYKNIKEAKSFSYIHINIKVGTIIGICLLLGSVLERFNISLGEYIFIGSLSILQFIFIINGIACFVYYAKNKFKMSKGIMIFILIITLFSPISMIYIFTGLIDMVFDFRKLDSFRSYKKR</sequence>
<evidence type="ECO:0000256" key="1">
    <source>
        <dbReference type="SAM" id="Phobius"/>
    </source>
</evidence>
<feature type="transmembrane region" description="Helical" evidence="1">
    <location>
        <begin position="12"/>
        <end position="38"/>
    </location>
</feature>
<organism evidence="2 3">
    <name type="scientific">Clostridium oceanicum</name>
    <dbReference type="NCBI Taxonomy" id="1543"/>
    <lineage>
        <taxon>Bacteria</taxon>
        <taxon>Bacillati</taxon>
        <taxon>Bacillota</taxon>
        <taxon>Clostridia</taxon>
        <taxon>Eubacteriales</taxon>
        <taxon>Clostridiaceae</taxon>
        <taxon>Clostridium</taxon>
    </lineage>
</organism>
<accession>A0ABP3V306</accession>
<evidence type="ECO:0000313" key="2">
    <source>
        <dbReference type="EMBL" id="GAA0745603.1"/>
    </source>
</evidence>
<dbReference type="Pfam" id="PF09991">
    <property type="entry name" value="DUF2232"/>
    <property type="match status" value="1"/>
</dbReference>
<keyword evidence="1" id="KW-1133">Transmembrane helix</keyword>
<feature type="transmembrane region" description="Helical" evidence="1">
    <location>
        <begin position="282"/>
        <end position="303"/>
    </location>
</feature>
<feature type="transmembrane region" description="Helical" evidence="1">
    <location>
        <begin position="246"/>
        <end position="270"/>
    </location>
</feature>
<feature type="transmembrane region" description="Helical" evidence="1">
    <location>
        <begin position="174"/>
        <end position="198"/>
    </location>
</feature>